<organism evidence="12 13">
    <name type="scientific">Nocardia bovistercoris</name>
    <dbReference type="NCBI Taxonomy" id="2785916"/>
    <lineage>
        <taxon>Bacteria</taxon>
        <taxon>Bacillati</taxon>
        <taxon>Actinomycetota</taxon>
        <taxon>Actinomycetes</taxon>
        <taxon>Mycobacteriales</taxon>
        <taxon>Nocardiaceae</taxon>
        <taxon>Nocardia</taxon>
    </lineage>
</organism>
<evidence type="ECO:0000256" key="2">
    <source>
        <dbReference type="ARBA" id="ARBA00022516"/>
    </source>
</evidence>
<keyword evidence="13" id="KW-1185">Reference proteome</keyword>
<comment type="function">
    <text evidence="11">Catalyzes the formation of phosphatidylethanolamine (PtdEtn) from phosphatidylserine (PtdSer).</text>
</comment>
<comment type="caution">
    <text evidence="12">The sequence shown here is derived from an EMBL/GenBank/DDBJ whole genome shotgun (WGS) entry which is preliminary data.</text>
</comment>
<dbReference type="GO" id="GO:0005886">
    <property type="term" value="C:plasma membrane"/>
    <property type="evidence" value="ECO:0007669"/>
    <property type="project" value="UniProtKB-SubCell"/>
</dbReference>
<comment type="subcellular location">
    <subcellularLocation>
        <location evidence="11">Cell membrane</location>
        <topology evidence="11">Peripheral membrane protein</topology>
    </subcellularLocation>
</comment>
<comment type="cofactor">
    <cofactor evidence="11">
        <name>pyruvate</name>
        <dbReference type="ChEBI" id="CHEBI:15361"/>
    </cofactor>
    <text evidence="11">Binds 1 pyruvoyl group covalently per subunit.</text>
</comment>
<keyword evidence="9 11" id="KW-1208">Phospholipid metabolism</keyword>
<keyword evidence="8 11" id="KW-0456">Lyase</keyword>
<dbReference type="EC" id="4.1.1.65" evidence="11"/>
<evidence type="ECO:0000256" key="4">
    <source>
        <dbReference type="ARBA" id="ARBA00023098"/>
    </source>
</evidence>
<keyword evidence="6 11" id="KW-0865">Zymogen</keyword>
<dbReference type="PANTHER" id="PTHR35809:SF1">
    <property type="entry name" value="ARCHAETIDYLSERINE DECARBOXYLASE PROENZYME-RELATED"/>
    <property type="match status" value="1"/>
</dbReference>
<evidence type="ECO:0000256" key="11">
    <source>
        <dbReference type="HAMAP-Rule" id="MF_00664"/>
    </source>
</evidence>
<keyword evidence="1 11" id="KW-1003">Cell membrane</keyword>
<dbReference type="NCBIfam" id="NF003679">
    <property type="entry name" value="PRK05305.1-3"/>
    <property type="match status" value="1"/>
</dbReference>
<name>A0A931N523_9NOCA</name>
<dbReference type="InterPro" id="IPR033175">
    <property type="entry name" value="PSD-A"/>
</dbReference>
<sequence length="247" mass="25878">MARRPTPPGTPETTGIGHVVDLVRAAIPPLHPAGLPFVAAPLAVAVVGGRRRKWLRRTGLVAAAACAAFFRHPHRVPPNRAGIVVAPADGEIALVDTAVPPAELGLGDQPLPRVSIFLSVLDVHVQRAPVAGTVRTVIHEPGQFRSADLPEASSVNERNSMVLETPGGHTVVVVQIAGLLARRIVCDARAGDVLTIGDTYGLIRFGSRVDTYFPVGTELLVRPGQRTIGAETVLAVLPTFGASPTDS</sequence>
<dbReference type="GO" id="GO:0006646">
    <property type="term" value="P:phosphatidylethanolamine biosynthetic process"/>
    <property type="evidence" value="ECO:0007669"/>
    <property type="project" value="UniProtKB-UniRule"/>
</dbReference>
<evidence type="ECO:0000256" key="3">
    <source>
        <dbReference type="ARBA" id="ARBA00022793"/>
    </source>
</evidence>
<dbReference type="Proteomes" id="UP000655751">
    <property type="component" value="Unassembled WGS sequence"/>
</dbReference>
<evidence type="ECO:0000256" key="7">
    <source>
        <dbReference type="ARBA" id="ARBA00023209"/>
    </source>
</evidence>
<comment type="pathway">
    <text evidence="11">Phospholipid metabolism; phosphatidylethanolamine biosynthesis; phosphatidylethanolamine from CDP-diacylglycerol: step 2/2.</text>
</comment>
<feature type="chain" id="PRO_5038188917" description="Phosphatidylserine decarboxylase beta chain" evidence="11">
    <location>
        <begin position="1"/>
        <end position="206"/>
    </location>
</feature>
<proteinExistence type="inferred from homology"/>
<evidence type="ECO:0000256" key="1">
    <source>
        <dbReference type="ARBA" id="ARBA00022475"/>
    </source>
</evidence>
<dbReference type="RefSeq" id="WP_196150531.1">
    <property type="nucleotide sequence ID" value="NZ_JADMLG010000007.1"/>
</dbReference>
<comment type="PTM">
    <text evidence="11">Is synthesized initially as an inactive proenzyme. Formation of the active enzyme involves a self-maturation process in which the active site pyruvoyl group is generated from an internal serine residue via an autocatalytic post-translational modification. Two non-identical subunits are generated from the proenzyme in this reaction, and the pyruvate is formed at the N-terminus of the alpha chain, which is derived from the carboxyl end of the proenzyme. The post-translation cleavage follows an unusual pathway, termed non-hydrolytic serinolysis, in which the side chain hydroxyl group of the serine supplies its oxygen atom to form the C-terminus of the beta chain, while the remainder of the serine residue undergoes an oxidative deamination to produce ammonia and the pyruvoyl prosthetic group on the alpha chain.</text>
</comment>
<protein>
    <recommendedName>
        <fullName evidence="11">Phosphatidylserine decarboxylase proenzyme</fullName>
        <ecNumber evidence="11">4.1.1.65</ecNumber>
    </recommendedName>
    <component>
        <recommendedName>
            <fullName evidence="11">Phosphatidylserine decarboxylase alpha chain</fullName>
        </recommendedName>
    </component>
    <component>
        <recommendedName>
            <fullName evidence="11">Phosphatidylserine decarboxylase beta chain</fullName>
        </recommendedName>
    </component>
</protein>
<dbReference type="InterPro" id="IPR003817">
    <property type="entry name" value="PS_Dcarbxylase"/>
</dbReference>
<evidence type="ECO:0000256" key="8">
    <source>
        <dbReference type="ARBA" id="ARBA00023239"/>
    </source>
</evidence>
<keyword evidence="4 11" id="KW-0443">Lipid metabolism</keyword>
<keyword evidence="5 11" id="KW-0472">Membrane</keyword>
<dbReference type="HAMAP" id="MF_00664">
    <property type="entry name" value="PS_decarb_PSD_A"/>
    <property type="match status" value="1"/>
</dbReference>
<feature type="active site" description="Schiff-base intermediate with substrate; via pyruvic acid" evidence="11">
    <location>
        <position position="207"/>
    </location>
</feature>
<dbReference type="GO" id="GO:0004609">
    <property type="term" value="F:phosphatidylserine decarboxylase activity"/>
    <property type="evidence" value="ECO:0007669"/>
    <property type="project" value="UniProtKB-UniRule"/>
</dbReference>
<feature type="site" description="Cleavage (non-hydrolytic); by autocatalysis" evidence="11">
    <location>
        <begin position="206"/>
        <end position="207"/>
    </location>
</feature>
<keyword evidence="7 11" id="KW-0594">Phospholipid biosynthesis</keyword>
<keyword evidence="10 11" id="KW-0670">Pyruvate</keyword>
<dbReference type="PANTHER" id="PTHR35809">
    <property type="entry name" value="ARCHAETIDYLSERINE DECARBOXYLASE PROENZYME-RELATED"/>
    <property type="match status" value="1"/>
</dbReference>
<evidence type="ECO:0000256" key="9">
    <source>
        <dbReference type="ARBA" id="ARBA00023264"/>
    </source>
</evidence>
<gene>
    <name evidence="11" type="primary">psd</name>
    <name evidence="12" type="ORF">IT779_18160</name>
</gene>
<feature type="modified residue" description="Pyruvic acid (Ser); by autocatalysis" evidence="11">
    <location>
        <position position="207"/>
    </location>
</feature>
<evidence type="ECO:0000256" key="6">
    <source>
        <dbReference type="ARBA" id="ARBA00023145"/>
    </source>
</evidence>
<reference evidence="12" key="1">
    <citation type="submission" date="2020-11" db="EMBL/GenBank/DDBJ databases">
        <title>Nocardia NEAU-351.nov., a novel actinomycete isolated from the cow dung.</title>
        <authorList>
            <person name="Zhang X."/>
        </authorList>
    </citation>
    <scope>NUCLEOTIDE SEQUENCE</scope>
    <source>
        <strain evidence="12">NEAU-351</strain>
    </source>
</reference>
<comment type="catalytic activity">
    <reaction evidence="11">
        <text>a 1,2-diacyl-sn-glycero-3-phospho-L-serine + H(+) = a 1,2-diacyl-sn-glycero-3-phosphoethanolamine + CO2</text>
        <dbReference type="Rhea" id="RHEA:20828"/>
        <dbReference type="ChEBI" id="CHEBI:15378"/>
        <dbReference type="ChEBI" id="CHEBI:16526"/>
        <dbReference type="ChEBI" id="CHEBI:57262"/>
        <dbReference type="ChEBI" id="CHEBI:64612"/>
        <dbReference type="EC" id="4.1.1.65"/>
    </reaction>
</comment>
<keyword evidence="3 11" id="KW-0210">Decarboxylase</keyword>
<keyword evidence="2 11" id="KW-0444">Lipid biosynthesis</keyword>
<dbReference type="AlphaFoldDB" id="A0A931N523"/>
<comment type="subunit">
    <text evidence="11">Heterodimer of a large membrane-associated beta subunit and a small pyruvoyl-containing alpha subunit.</text>
</comment>
<comment type="similarity">
    <text evidence="11">Belongs to the phosphatidylserine decarboxylase family. PSD-A subfamily.</text>
</comment>
<evidence type="ECO:0000313" key="13">
    <source>
        <dbReference type="Proteomes" id="UP000655751"/>
    </source>
</evidence>
<evidence type="ECO:0000313" key="12">
    <source>
        <dbReference type="EMBL" id="MBH0778208.1"/>
    </source>
</evidence>
<dbReference type="Pfam" id="PF02666">
    <property type="entry name" value="PS_Dcarbxylase"/>
    <property type="match status" value="1"/>
</dbReference>
<dbReference type="EMBL" id="JADMLG010000007">
    <property type="protein sequence ID" value="MBH0778208.1"/>
    <property type="molecule type" value="Genomic_DNA"/>
</dbReference>
<evidence type="ECO:0000256" key="10">
    <source>
        <dbReference type="ARBA" id="ARBA00023317"/>
    </source>
</evidence>
<accession>A0A931N523</accession>
<evidence type="ECO:0000256" key="5">
    <source>
        <dbReference type="ARBA" id="ARBA00023136"/>
    </source>
</evidence>
<feature type="chain" id="PRO_5038188916" description="Phosphatidylserine decarboxylase alpha chain" evidence="11">
    <location>
        <begin position="207"/>
        <end position="247"/>
    </location>
</feature>